<proteinExistence type="predicted"/>
<evidence type="ECO:0000259" key="4">
    <source>
        <dbReference type="Pfam" id="PF01232"/>
    </source>
</evidence>
<dbReference type="InterPro" id="IPR008927">
    <property type="entry name" value="6-PGluconate_DH-like_C_sf"/>
</dbReference>
<dbReference type="InterPro" id="IPR013118">
    <property type="entry name" value="Mannitol_DH_C"/>
</dbReference>
<feature type="domain" description="Mannitol dehydrogenase N-terminal" evidence="4">
    <location>
        <begin position="68"/>
        <end position="322"/>
    </location>
</feature>
<dbReference type="EMBL" id="QKWH01000003">
    <property type="protein sequence ID" value="PZR53922.1"/>
    <property type="molecule type" value="Genomic_DNA"/>
</dbReference>
<name>A0A2W5WSW4_9MICO</name>
<comment type="catalytic activity">
    <reaction evidence="2">
        <text>D-mannitol 1-phosphate + NAD(+) = beta-D-fructose 6-phosphate + NADH + H(+)</text>
        <dbReference type="Rhea" id="RHEA:19661"/>
        <dbReference type="ChEBI" id="CHEBI:15378"/>
        <dbReference type="ChEBI" id="CHEBI:57540"/>
        <dbReference type="ChEBI" id="CHEBI:57634"/>
        <dbReference type="ChEBI" id="CHEBI:57945"/>
        <dbReference type="ChEBI" id="CHEBI:61381"/>
        <dbReference type="EC" id="1.1.1.17"/>
    </reaction>
</comment>
<dbReference type="Gene3D" id="3.40.50.720">
    <property type="entry name" value="NAD(P)-binding Rossmann-like Domain"/>
    <property type="match status" value="1"/>
</dbReference>
<dbReference type="Pfam" id="PF01232">
    <property type="entry name" value="Mannitol_dh"/>
    <property type="match status" value="1"/>
</dbReference>
<dbReference type="PRINTS" id="PR00084">
    <property type="entry name" value="MTLDHDRGNASE"/>
</dbReference>
<comment type="caution">
    <text evidence="6">The sequence shown here is derived from an EMBL/GenBank/DDBJ whole genome shotgun (WGS) entry which is preliminary data.</text>
</comment>
<dbReference type="Proteomes" id="UP000248783">
    <property type="component" value="Unassembled WGS sequence"/>
</dbReference>
<keyword evidence="1" id="KW-0560">Oxidoreductase</keyword>
<evidence type="ECO:0000256" key="1">
    <source>
        <dbReference type="ARBA" id="ARBA00023002"/>
    </source>
</evidence>
<protein>
    <submittedName>
        <fullName evidence="6">Mannitol dehydrogenase family protein</fullName>
    </submittedName>
</protein>
<evidence type="ECO:0000256" key="3">
    <source>
        <dbReference type="SAM" id="MobiDB-lite"/>
    </source>
</evidence>
<dbReference type="PANTHER" id="PTHR43362:SF1">
    <property type="entry name" value="MANNITOL DEHYDROGENASE 2-RELATED"/>
    <property type="match status" value="1"/>
</dbReference>
<accession>A0A2W5WSW4</accession>
<dbReference type="Gene3D" id="1.10.1040.10">
    <property type="entry name" value="N-(1-d-carboxylethyl)-l-norvaline Dehydrogenase, domain 2"/>
    <property type="match status" value="1"/>
</dbReference>
<dbReference type="AlphaFoldDB" id="A0A2W5WSW4"/>
<dbReference type="PANTHER" id="PTHR43362">
    <property type="entry name" value="MANNITOL DEHYDROGENASE DSF1-RELATED"/>
    <property type="match status" value="1"/>
</dbReference>
<sequence length="490" mass="51702">MGQTARARPCERTDTPPGPVSDSLGSPARAPATSPGRPTEDSAIVNSHVRPLNRSTHPGDGRGPAPARIVHLGLGAFHRAHQAWYTDVVDAAGEWGIAAFTGRSPAAAEELGPQDGLFTLVERGGGGDGVRVVRSIVEAWDGARVDRLVALLAHPETAVVTLTITEAGYRLAADGGPDLTDPAVAADVALLRALPDGDLAAHAPAAVTALGRLVVGLEARRRAGGAPIAVVPCDNLASNGRLVRAVLLRLAAEVGPETEAWFASDVSCVSTSVDRITPRTTDADRELVRQSTGFDDAAPVITEPFTDWVLSGDFPAGRPAWEQAGARFVADVEPFERRKLWLLNGAHTLLALLGPARGHTTVAQAIGDPALRAAVERLWDEAQRHLPAEGLDLPAYRAALVERFENSRIEHLLEQILLDTDKKLVYRIVPVAVAERAAGRDASACAVPVAAWVERQGEPAVDVLERLDPALAQDEQFVALVESLVGAPVA</sequence>
<keyword evidence="7" id="KW-1185">Reference proteome</keyword>
<dbReference type="GO" id="GO:0008926">
    <property type="term" value="F:mannitol-1-phosphate 5-dehydrogenase activity"/>
    <property type="evidence" value="ECO:0007669"/>
    <property type="project" value="UniProtKB-EC"/>
</dbReference>
<evidence type="ECO:0000256" key="2">
    <source>
        <dbReference type="ARBA" id="ARBA00048615"/>
    </source>
</evidence>
<evidence type="ECO:0000313" key="7">
    <source>
        <dbReference type="Proteomes" id="UP000248783"/>
    </source>
</evidence>
<dbReference type="InterPro" id="IPR013131">
    <property type="entry name" value="Mannitol_DH_N"/>
</dbReference>
<dbReference type="SUPFAM" id="SSF48179">
    <property type="entry name" value="6-phosphogluconate dehydrogenase C-terminal domain-like"/>
    <property type="match status" value="1"/>
</dbReference>
<reference evidence="6 7" key="1">
    <citation type="submission" date="2018-06" db="EMBL/GenBank/DDBJ databases">
        <title>Whole genome sequencing of a novel hydrocarbon degrading bacterial strain, PW21 isolated from oil contaminated produced water sample.</title>
        <authorList>
            <person name="Nagkirti P."/>
            <person name="Shaikh A."/>
            <person name="Gowdaman V."/>
            <person name="Engineer A.E."/>
            <person name="Dagar S."/>
            <person name="Dhakephalkar P.K."/>
        </authorList>
    </citation>
    <scope>NUCLEOTIDE SEQUENCE [LARGE SCALE GENOMIC DNA]</scope>
    <source>
        <strain evidence="6 7">PW21</strain>
    </source>
</reference>
<evidence type="ECO:0000259" key="5">
    <source>
        <dbReference type="Pfam" id="PF08125"/>
    </source>
</evidence>
<dbReference type="Pfam" id="PF08125">
    <property type="entry name" value="Mannitol_dh_C"/>
    <property type="match status" value="1"/>
</dbReference>
<organism evidence="6 7">
    <name type="scientific">Xylanimonas oleitrophica</name>
    <dbReference type="NCBI Taxonomy" id="2607479"/>
    <lineage>
        <taxon>Bacteria</taxon>
        <taxon>Bacillati</taxon>
        <taxon>Actinomycetota</taxon>
        <taxon>Actinomycetes</taxon>
        <taxon>Micrococcales</taxon>
        <taxon>Promicromonosporaceae</taxon>
        <taxon>Xylanimonas</taxon>
    </lineage>
</organism>
<dbReference type="SUPFAM" id="SSF51735">
    <property type="entry name" value="NAD(P)-binding Rossmann-fold domains"/>
    <property type="match status" value="1"/>
</dbReference>
<dbReference type="InterPro" id="IPR013328">
    <property type="entry name" value="6PGD_dom2"/>
</dbReference>
<feature type="region of interest" description="Disordered" evidence="3">
    <location>
        <begin position="1"/>
        <end position="66"/>
    </location>
</feature>
<gene>
    <name evidence="6" type="ORF">DNL40_07175</name>
</gene>
<dbReference type="InterPro" id="IPR000669">
    <property type="entry name" value="Mannitol_DH"/>
</dbReference>
<feature type="domain" description="Mannitol dehydrogenase C-terminal" evidence="5">
    <location>
        <begin position="331"/>
        <end position="454"/>
    </location>
</feature>
<evidence type="ECO:0000313" key="6">
    <source>
        <dbReference type="EMBL" id="PZR53922.1"/>
    </source>
</evidence>
<dbReference type="InterPro" id="IPR050988">
    <property type="entry name" value="Mannitol_DH/Oxidoreductase"/>
</dbReference>
<dbReference type="InterPro" id="IPR036291">
    <property type="entry name" value="NAD(P)-bd_dom_sf"/>
</dbReference>